<dbReference type="KEGG" id="rba:RB1155"/>
<keyword evidence="2" id="KW-1185">Reference proteome</keyword>
<dbReference type="EnsemblBacteria" id="CAD71933">
    <property type="protein sequence ID" value="CAD71933"/>
    <property type="gene ID" value="RB1155"/>
</dbReference>
<dbReference type="HOGENOM" id="CLU_2737341_0_0_0"/>
<protein>
    <submittedName>
        <fullName evidence="1">Uncharacterized protein</fullName>
    </submittedName>
</protein>
<evidence type="ECO:0000313" key="2">
    <source>
        <dbReference type="Proteomes" id="UP000001025"/>
    </source>
</evidence>
<accession>Q7UXS0</accession>
<evidence type="ECO:0000313" key="1">
    <source>
        <dbReference type="EMBL" id="CAD71933.1"/>
    </source>
</evidence>
<organism evidence="1 2">
    <name type="scientific">Rhodopirellula baltica (strain DSM 10527 / NCIMB 13988 / SH1)</name>
    <dbReference type="NCBI Taxonomy" id="243090"/>
    <lineage>
        <taxon>Bacteria</taxon>
        <taxon>Pseudomonadati</taxon>
        <taxon>Planctomycetota</taxon>
        <taxon>Planctomycetia</taxon>
        <taxon>Pirellulales</taxon>
        <taxon>Pirellulaceae</taxon>
        <taxon>Rhodopirellula</taxon>
    </lineage>
</organism>
<proteinExistence type="predicted"/>
<reference evidence="1 2" key="1">
    <citation type="journal article" date="2003" name="Proc. Natl. Acad. Sci. U.S.A.">
        <title>Complete genome sequence of the marine planctomycete Pirellula sp. strain 1.</title>
        <authorList>
            <person name="Gloeckner F.O."/>
            <person name="Kube M."/>
            <person name="Bauer M."/>
            <person name="Teeling H."/>
            <person name="Lombardot T."/>
            <person name="Ludwig W."/>
            <person name="Gade D."/>
            <person name="Beck A."/>
            <person name="Borzym K."/>
            <person name="Heitmann K."/>
            <person name="Rabus R."/>
            <person name="Schlesner H."/>
            <person name="Amann R."/>
            <person name="Reinhardt R."/>
        </authorList>
    </citation>
    <scope>NUCLEOTIDE SEQUENCE [LARGE SCALE GENOMIC DNA]</scope>
    <source>
        <strain evidence="2">DSM 10527 / NCIMB 13988 / SH1</strain>
    </source>
</reference>
<gene>
    <name evidence="1" type="ordered locus">RB1155</name>
</gene>
<dbReference type="Proteomes" id="UP000001025">
    <property type="component" value="Chromosome"/>
</dbReference>
<sequence length="71" mass="7904">MSFGIRLNQQPMPHLPPDTCFSIVARPIGNSLIFDEPDGLGSPSYSSFTNRFQTLIYLTNNDPLTTTIWGT</sequence>
<dbReference type="EMBL" id="BX294134">
    <property type="protein sequence ID" value="CAD71933.1"/>
    <property type="molecule type" value="Genomic_DNA"/>
</dbReference>
<dbReference type="InParanoid" id="Q7UXS0"/>
<name>Q7UXS0_RHOBA</name>
<dbReference type="STRING" id="243090.RB1155"/>
<dbReference type="AlphaFoldDB" id="Q7UXS0"/>